<keyword evidence="2 3" id="KW-0690">Ribosome biogenesis</keyword>
<dbReference type="InterPro" id="IPR035956">
    <property type="entry name" value="RimP_N_sf"/>
</dbReference>
<dbReference type="SUPFAM" id="SSF74942">
    <property type="entry name" value="YhbC-like, C-terminal domain"/>
    <property type="match status" value="1"/>
</dbReference>
<protein>
    <recommendedName>
        <fullName evidence="3">Ribosome maturation factor RimP</fullName>
    </recommendedName>
</protein>
<dbReference type="GO" id="GO:0006412">
    <property type="term" value="P:translation"/>
    <property type="evidence" value="ECO:0007669"/>
    <property type="project" value="TreeGrafter"/>
</dbReference>
<dbReference type="InterPro" id="IPR036847">
    <property type="entry name" value="RimP_C_sf"/>
</dbReference>
<dbReference type="EMBL" id="FITM01000145">
    <property type="protein sequence ID" value="SAY39237.1"/>
    <property type="molecule type" value="Genomic_DNA"/>
</dbReference>
<dbReference type="GO" id="GO:0000028">
    <property type="term" value="P:ribosomal small subunit assembly"/>
    <property type="evidence" value="ECO:0007669"/>
    <property type="project" value="TreeGrafter"/>
</dbReference>
<reference evidence="6" key="1">
    <citation type="submission" date="2016-02" db="EMBL/GenBank/DDBJ databases">
        <authorList>
            <person name="liu f."/>
        </authorList>
    </citation>
    <scope>NUCLEOTIDE SEQUENCE [LARGE SCALE GENOMIC DNA]</scope>
</reference>
<comment type="function">
    <text evidence="3">Required for maturation of 30S ribosomal subunits.</text>
</comment>
<dbReference type="HAMAP" id="MF_01077">
    <property type="entry name" value="RimP"/>
    <property type="match status" value="1"/>
</dbReference>
<dbReference type="GO" id="GO:0005829">
    <property type="term" value="C:cytosol"/>
    <property type="evidence" value="ECO:0007669"/>
    <property type="project" value="TreeGrafter"/>
</dbReference>
<evidence type="ECO:0000256" key="3">
    <source>
        <dbReference type="HAMAP-Rule" id="MF_01077"/>
    </source>
</evidence>
<gene>
    <name evidence="3" type="primary">rimP</name>
    <name evidence="5" type="ORF">FLM9_1307</name>
</gene>
<feature type="domain" description="Ribosome maturation factor RimP N-terminal" evidence="4">
    <location>
        <begin position="51"/>
        <end position="118"/>
    </location>
</feature>
<dbReference type="AlphaFoldDB" id="A0A164Y5I8"/>
<accession>A0A164Y5I8</accession>
<evidence type="ECO:0000313" key="6">
    <source>
        <dbReference type="Proteomes" id="UP000182631"/>
    </source>
</evidence>
<evidence type="ECO:0000256" key="1">
    <source>
        <dbReference type="ARBA" id="ARBA00022490"/>
    </source>
</evidence>
<dbReference type="SUPFAM" id="SSF75420">
    <property type="entry name" value="YhbC-like, N-terminal domain"/>
    <property type="match status" value="1"/>
</dbReference>
<comment type="similarity">
    <text evidence="3">Belongs to the RimP family.</text>
</comment>
<name>A0A164Y5I8_9SYNE</name>
<dbReference type="Gene3D" id="3.30.300.70">
    <property type="entry name" value="RimP-like superfamily, N-terminal"/>
    <property type="match status" value="1"/>
</dbReference>
<evidence type="ECO:0000256" key="2">
    <source>
        <dbReference type="ARBA" id="ARBA00022517"/>
    </source>
</evidence>
<dbReference type="Pfam" id="PF02576">
    <property type="entry name" value="RimP_N"/>
    <property type="match status" value="1"/>
</dbReference>
<dbReference type="PANTHER" id="PTHR33867">
    <property type="entry name" value="RIBOSOME MATURATION FACTOR RIMP"/>
    <property type="match status" value="1"/>
</dbReference>
<dbReference type="OrthoDB" id="9805006at2"/>
<dbReference type="Proteomes" id="UP000182631">
    <property type="component" value="Unassembled WGS sequence"/>
</dbReference>
<organism evidence="5 6">
    <name type="scientific">Candidatus Synechococcus spongiarum</name>
    <dbReference type="NCBI Taxonomy" id="431041"/>
    <lineage>
        <taxon>Bacteria</taxon>
        <taxon>Bacillati</taxon>
        <taxon>Cyanobacteriota</taxon>
        <taxon>Cyanophyceae</taxon>
        <taxon>Synechococcales</taxon>
        <taxon>Synechococcaceae</taxon>
        <taxon>Synechococcus</taxon>
    </lineage>
</organism>
<evidence type="ECO:0000313" key="5">
    <source>
        <dbReference type="EMBL" id="SAY39237.1"/>
    </source>
</evidence>
<dbReference type="InterPro" id="IPR028989">
    <property type="entry name" value="RimP_N"/>
</dbReference>
<keyword evidence="6" id="KW-1185">Reference proteome</keyword>
<keyword evidence="1 3" id="KW-0963">Cytoplasm</keyword>
<proteinExistence type="inferred from homology"/>
<dbReference type="InterPro" id="IPR003728">
    <property type="entry name" value="Ribosome_maturation_RimP"/>
</dbReference>
<evidence type="ECO:0000259" key="4">
    <source>
        <dbReference type="Pfam" id="PF02576"/>
    </source>
</evidence>
<sequence>MVSVPIAGARCSCGDWARSIPLSWLRESVRSSTLTHALIPTVRSHAETAATPLALVVSDVAIQAHRQPLTVVVAIRRLDGDDVSIVDCEQLSHRLGVLLDEAELFPKAFVLEVSSPGLGEDLVSDRDFQSFRGFPVELHRQRQERHDVVHGTLMGRDETVVWLNRKGRITRIPRGDVLQVRLTTGKFG</sequence>
<dbReference type="PANTHER" id="PTHR33867:SF1">
    <property type="entry name" value="RIBOSOME MATURATION FACTOR RIMP"/>
    <property type="match status" value="1"/>
</dbReference>
<comment type="subcellular location">
    <subcellularLocation>
        <location evidence="3">Cytoplasm</location>
    </subcellularLocation>
</comment>